<dbReference type="Proteomes" id="UP000785679">
    <property type="component" value="Unassembled WGS sequence"/>
</dbReference>
<sequence length="1361" mass="150788">MGFIIQIEIFLMEKNNKPAGGTGDDPCPPPKKPEPNLASKVQGKQPPQEETSNITQAKPTGTMLGILALNPNLPQGTTTAVQLRQTASVLKNAGNAQQANGGGGTITDEDLKEYEAYKQKLLSKQKRPDINEAGILNNDDALSSSSSEDVVRSMNGGDDDQDEGLVAEEDDDSDEDYDDIHGMGSVSGSRTTGRMLKSRGFGDEEGQAKKRRSEVLGLKTLQQGKQMLSTVSTQPSTNLDESYLLNMGNAGDMRLKPQLPIPSQSAIDQESTKVEAESDRGGNQGKATKKRKRVKKESLIGAAGELEDTNGSTKKKKRKVQKKRLIMNVAQTKYFVVRYVGRKVYKMKLTRADDEDWDICWQDGAVQCEQLQKMKPYQRINHFPGMYALARKNHLARNLMRMQKIFPDDYKFFPQTWLLPSEYPDYRSQFSKKKNNKTYIVKPEASCQGRGIFLTRNLDDVNPYDHYVIQRYLHRPFLIEGLKFDLRIYVFLCGLDPLRVYVYKEGLSRFATEQYVPPHHSNLDNLFMHLTNYAINKNSSKFIQNKSEDDDSIGHKRSLTFIWRYLESQGHNVAQVQKDIKQTIIKTICAVQPQLAHIYRSCQPDDIENSMCFEVLGFDIMLDANLKPWILEVNHSPSFSTDSPLDFKIKKNLISDTIRLLNLSLSKKAKYKKQKQIEFHKRSVKGKPRPTIEEKEKLREKKNRKRENFEKKNIGEFELVFPSQNEPASEYQKFIQAAKQTWEEFNSGTKMKKVIEAALQQQIQQQIALQTTSQMKDLASVMTSKETAMLSMGEQITKSTIGSQIKSISSKSVRQPSSTFKEIQKKNDNQKDSGQAFELNDKPSVLSKDDSDSPQKLRQLDETLANFPAGHSIEIPSVKQTPSEANMASRAFVSNSQMIVSGQRRVTEVRNLVSEPQRANHFPMAAQEPQLTAQKMGISSQANLNGPQSRGLLGQSQITTIKGGSNIGQIGRYNRLSDKSNSLSLGPNAPGAQSTFILAKDFAALQGQETPQAKSLAEPQVRVLHQMPIKPLSAFDHFIKNNSSSLTNGKDTPSSGNIKGSQTSSIASSGIQTITNQGAISSQGNIGYKSNVTFQYDVDFNIKSINSTFQTQIGSVGGSQGIMAVIGKQQQSSTAASNGSNNNLASQLQTSKQTQSVTYQNILTQGAHHTQYSHLEPSSAATGKGTVSNYVQITSTGAGGTHAQLITVQQPNSLNSNLMMMVSRDPYKPPTVQKAQPPMTAVVLERKRTHSMNRVNSAKTAGNHMTNSSGQSFYNRGTAHQNHNQYHAAAQMRQSAMGAVSQGGSLASHLVGSGALQPFIDPAAVAKGVKQAVVNNKIPHTGGSNFMVYHHMQTQKQGLQH</sequence>
<dbReference type="PANTHER" id="PTHR12241:SF147">
    <property type="entry name" value="TUBULIN POLYGLUTAMYLASE TTLL7"/>
    <property type="match status" value="1"/>
</dbReference>
<feature type="compositionally biased region" description="Basic and acidic residues" evidence="4">
    <location>
        <begin position="822"/>
        <end position="831"/>
    </location>
</feature>
<feature type="compositionally biased region" description="Polar residues" evidence="4">
    <location>
        <begin position="48"/>
        <end position="59"/>
    </location>
</feature>
<dbReference type="OrthoDB" id="202825at2759"/>
<dbReference type="GO" id="GO:0015631">
    <property type="term" value="F:tubulin binding"/>
    <property type="evidence" value="ECO:0007669"/>
    <property type="project" value="TreeGrafter"/>
</dbReference>
<feature type="region of interest" description="Disordered" evidence="4">
    <location>
        <begin position="1044"/>
        <end position="1064"/>
    </location>
</feature>
<feature type="region of interest" description="Disordered" evidence="4">
    <location>
        <begin position="132"/>
        <end position="214"/>
    </location>
</feature>
<accession>A0A8J8P243</accession>
<reference evidence="5" key="1">
    <citation type="submission" date="2019-06" db="EMBL/GenBank/DDBJ databases">
        <authorList>
            <person name="Zheng W."/>
        </authorList>
    </citation>
    <scope>NUCLEOTIDE SEQUENCE</scope>
    <source>
        <strain evidence="5">QDHG01</strain>
    </source>
</reference>
<dbReference type="SUPFAM" id="SSF56059">
    <property type="entry name" value="Glutathione synthetase ATP-binding domain-like"/>
    <property type="match status" value="1"/>
</dbReference>
<feature type="compositionally biased region" description="Low complexity" evidence="4">
    <location>
        <begin position="801"/>
        <end position="812"/>
    </location>
</feature>
<proteinExistence type="predicted"/>
<evidence type="ECO:0000256" key="3">
    <source>
        <dbReference type="ARBA" id="ARBA00022840"/>
    </source>
</evidence>
<feature type="compositionally biased region" description="Basic and acidic residues" evidence="4">
    <location>
        <begin position="270"/>
        <end position="280"/>
    </location>
</feature>
<dbReference type="GO" id="GO:0005524">
    <property type="term" value="F:ATP binding"/>
    <property type="evidence" value="ECO:0007669"/>
    <property type="project" value="UniProtKB-KW"/>
</dbReference>
<dbReference type="PANTHER" id="PTHR12241">
    <property type="entry name" value="TUBULIN POLYGLUTAMYLASE"/>
    <property type="match status" value="1"/>
</dbReference>
<dbReference type="PROSITE" id="PS51221">
    <property type="entry name" value="TTL"/>
    <property type="match status" value="1"/>
</dbReference>
<gene>
    <name evidence="5" type="ORF">FGO68_gene16592</name>
</gene>
<name>A0A8J8P243_HALGN</name>
<dbReference type="Pfam" id="PF03133">
    <property type="entry name" value="TTL"/>
    <property type="match status" value="1"/>
</dbReference>
<dbReference type="GO" id="GO:0070740">
    <property type="term" value="F:tubulin-glutamic acid ligase activity"/>
    <property type="evidence" value="ECO:0007669"/>
    <property type="project" value="TreeGrafter"/>
</dbReference>
<keyword evidence="2" id="KW-0547">Nucleotide-binding</keyword>
<feature type="region of interest" description="Disordered" evidence="4">
    <location>
        <begin position="801"/>
        <end position="855"/>
    </location>
</feature>
<keyword evidence="3" id="KW-0067">ATP-binding</keyword>
<dbReference type="GO" id="GO:0000226">
    <property type="term" value="P:microtubule cytoskeleton organization"/>
    <property type="evidence" value="ECO:0007669"/>
    <property type="project" value="TreeGrafter"/>
</dbReference>
<protein>
    <submittedName>
        <fullName evidence="5">Uncharacterized protein</fullName>
    </submittedName>
</protein>
<dbReference type="EMBL" id="RRYP01000979">
    <property type="protein sequence ID" value="TNV86572.1"/>
    <property type="molecule type" value="Genomic_DNA"/>
</dbReference>
<feature type="compositionally biased region" description="Acidic residues" evidence="4">
    <location>
        <begin position="157"/>
        <end position="178"/>
    </location>
</feature>
<dbReference type="InterPro" id="IPR004344">
    <property type="entry name" value="TTL/TTLL_fam"/>
</dbReference>
<comment type="caution">
    <text evidence="5">The sequence shown here is derived from an EMBL/GenBank/DDBJ whole genome shotgun (WGS) entry which is preliminary data.</text>
</comment>
<feature type="region of interest" description="Disordered" evidence="4">
    <location>
        <begin position="15"/>
        <end position="59"/>
    </location>
</feature>
<evidence type="ECO:0000256" key="2">
    <source>
        <dbReference type="ARBA" id="ARBA00022741"/>
    </source>
</evidence>
<dbReference type="GO" id="GO:0036064">
    <property type="term" value="C:ciliary basal body"/>
    <property type="evidence" value="ECO:0007669"/>
    <property type="project" value="TreeGrafter"/>
</dbReference>
<dbReference type="Gene3D" id="3.30.470.20">
    <property type="entry name" value="ATP-grasp fold, B domain"/>
    <property type="match status" value="1"/>
</dbReference>
<evidence type="ECO:0000256" key="1">
    <source>
        <dbReference type="ARBA" id="ARBA00022598"/>
    </source>
</evidence>
<evidence type="ECO:0000313" key="6">
    <source>
        <dbReference type="Proteomes" id="UP000785679"/>
    </source>
</evidence>
<feature type="region of interest" description="Disordered" evidence="4">
    <location>
        <begin position="264"/>
        <end position="296"/>
    </location>
</feature>
<keyword evidence="1" id="KW-0436">Ligase</keyword>
<keyword evidence="6" id="KW-1185">Reference proteome</keyword>
<evidence type="ECO:0000256" key="4">
    <source>
        <dbReference type="SAM" id="MobiDB-lite"/>
    </source>
</evidence>
<organism evidence="5 6">
    <name type="scientific">Halteria grandinella</name>
    <dbReference type="NCBI Taxonomy" id="5974"/>
    <lineage>
        <taxon>Eukaryota</taxon>
        <taxon>Sar</taxon>
        <taxon>Alveolata</taxon>
        <taxon>Ciliophora</taxon>
        <taxon>Intramacronucleata</taxon>
        <taxon>Spirotrichea</taxon>
        <taxon>Stichotrichia</taxon>
        <taxon>Sporadotrichida</taxon>
        <taxon>Halteriidae</taxon>
        <taxon>Halteria</taxon>
    </lineage>
</organism>
<evidence type="ECO:0000313" key="5">
    <source>
        <dbReference type="EMBL" id="TNV86572.1"/>
    </source>
</evidence>